<gene>
    <name evidence="2" type="ORF">GGR90_003811</name>
</gene>
<dbReference type="AlphaFoldDB" id="A0A7X5XUK8"/>
<evidence type="ECO:0000313" key="3">
    <source>
        <dbReference type="Proteomes" id="UP000535078"/>
    </source>
</evidence>
<dbReference type="EMBL" id="JAATIT010000007">
    <property type="protein sequence ID" value="NJB91599.1"/>
    <property type="molecule type" value="Genomic_DNA"/>
</dbReference>
<organism evidence="2 3">
    <name type="scientific">Sphingopyxis italica</name>
    <dbReference type="NCBI Taxonomy" id="1129133"/>
    <lineage>
        <taxon>Bacteria</taxon>
        <taxon>Pseudomonadati</taxon>
        <taxon>Pseudomonadota</taxon>
        <taxon>Alphaproteobacteria</taxon>
        <taxon>Sphingomonadales</taxon>
        <taxon>Sphingomonadaceae</taxon>
        <taxon>Sphingopyxis</taxon>
    </lineage>
</organism>
<keyword evidence="3" id="KW-1185">Reference proteome</keyword>
<name>A0A7X5XUK8_9SPHN</name>
<evidence type="ECO:0000313" key="2">
    <source>
        <dbReference type="EMBL" id="NJB91599.1"/>
    </source>
</evidence>
<accession>A0A7X5XUK8</accession>
<protein>
    <submittedName>
        <fullName evidence="2">Uncharacterized protein</fullName>
    </submittedName>
</protein>
<comment type="caution">
    <text evidence="2">The sequence shown here is derived from an EMBL/GenBank/DDBJ whole genome shotgun (WGS) entry which is preliminary data.</text>
</comment>
<proteinExistence type="predicted"/>
<dbReference type="RefSeq" id="WP_167922848.1">
    <property type="nucleotide sequence ID" value="NZ_JAATIT010000007.1"/>
</dbReference>
<reference evidence="2 3" key="1">
    <citation type="submission" date="2020-03" db="EMBL/GenBank/DDBJ databases">
        <title>Genomic Encyclopedia of Type Strains, Phase IV (KMG-IV): sequencing the most valuable type-strain genomes for metagenomic binning, comparative biology and taxonomic classification.</title>
        <authorList>
            <person name="Goeker M."/>
        </authorList>
    </citation>
    <scope>NUCLEOTIDE SEQUENCE [LARGE SCALE GENOMIC DNA]</scope>
    <source>
        <strain evidence="2 3">DSM 25229</strain>
    </source>
</reference>
<sequence length="122" mass="12344">MPGDATPRGPLGDARPDAQERPVAPTPGSLKPEKVEDRDNVGTVRSEDYPEDRRAKLDEADANRGHRPGKGSGPVTGSGAGAGGKGNPEDFDADPQGGGGQAPIPTDRGPKEGADAPIGGSR</sequence>
<feature type="compositionally biased region" description="Basic and acidic residues" evidence="1">
    <location>
        <begin position="31"/>
        <end position="64"/>
    </location>
</feature>
<evidence type="ECO:0000256" key="1">
    <source>
        <dbReference type="SAM" id="MobiDB-lite"/>
    </source>
</evidence>
<dbReference type="Proteomes" id="UP000535078">
    <property type="component" value="Unassembled WGS sequence"/>
</dbReference>
<feature type="compositionally biased region" description="Gly residues" evidence="1">
    <location>
        <begin position="70"/>
        <end position="86"/>
    </location>
</feature>
<feature type="region of interest" description="Disordered" evidence="1">
    <location>
        <begin position="1"/>
        <end position="122"/>
    </location>
</feature>